<dbReference type="AlphaFoldDB" id="A0A136IW69"/>
<keyword evidence="1" id="KW-0472">Membrane</keyword>
<evidence type="ECO:0000313" key="3">
    <source>
        <dbReference type="Proteomes" id="UP000070501"/>
    </source>
</evidence>
<keyword evidence="1" id="KW-1133">Transmembrane helix</keyword>
<dbReference type="OrthoDB" id="3527261at2759"/>
<keyword evidence="1" id="KW-0812">Transmembrane</keyword>
<reference evidence="3" key="1">
    <citation type="submission" date="2016-02" db="EMBL/GenBank/DDBJ databases">
        <title>Draft genome sequence of Microdochium bolleyi, a fungal endophyte of beachgrass.</title>
        <authorList>
            <consortium name="DOE Joint Genome Institute"/>
            <person name="David A.S."/>
            <person name="May G."/>
            <person name="Haridas S."/>
            <person name="Lim J."/>
            <person name="Wang M."/>
            <person name="Labutti K."/>
            <person name="Lipzen A."/>
            <person name="Barry K."/>
            <person name="Grigoriev I.V."/>
        </authorList>
    </citation>
    <scope>NUCLEOTIDE SEQUENCE [LARGE SCALE GENOMIC DNA]</scope>
    <source>
        <strain evidence="3">J235TASD1</strain>
    </source>
</reference>
<name>A0A136IW69_9PEZI</name>
<feature type="non-terminal residue" evidence="2">
    <location>
        <position position="457"/>
    </location>
</feature>
<accession>A0A136IW69</accession>
<feature type="transmembrane region" description="Helical" evidence="1">
    <location>
        <begin position="221"/>
        <end position="251"/>
    </location>
</feature>
<gene>
    <name evidence="2" type="ORF">Micbo1qcDRAFT_103972</name>
</gene>
<proteinExistence type="predicted"/>
<evidence type="ECO:0000256" key="1">
    <source>
        <dbReference type="SAM" id="Phobius"/>
    </source>
</evidence>
<evidence type="ECO:0000313" key="2">
    <source>
        <dbReference type="EMBL" id="KXJ89138.1"/>
    </source>
</evidence>
<sequence length="457" mass="49713">MSASTPSSDPRLGSLGIDAVLATPPLPNLVAEWAAILPLVCHLASHRDDYVTTGDVALQGRLSIGLFPRLGTLSGLSRLLARGTKFLDYASTKGDSSQIVWDVEWGSSFPCANGAASTAISKTLLSRATSGATFLMPETLPSQANKGSLGSERTVGQLSIASTSSSKSCHTRGARRPQEGAVRRFQVLNVYQLYRKTAAEPPSPPPRQNSPRLWLSRAGQAMWLISLTGFLVFLVLFGAYGSAALISCTLISQMVARTVRIHRPAGYLRNNEAHDACMLVAAHENATEWHLYIGERAIADTLLNKPMFAVAEGKLIDLAASWFWFAHLLQFLAMTFVTAQKGWDGVMLLVILAVHRGFRWLMGGSSGLAAGWLDGEGVGARVQSFEFGSRYAMMGAIQVFSKSRVTCWMDRILVPHPRREAWLRRLRGEDVAEVLDAHDQKWLDFASEASIASANIL</sequence>
<organism evidence="2 3">
    <name type="scientific">Microdochium bolleyi</name>
    <dbReference type="NCBI Taxonomy" id="196109"/>
    <lineage>
        <taxon>Eukaryota</taxon>
        <taxon>Fungi</taxon>
        <taxon>Dikarya</taxon>
        <taxon>Ascomycota</taxon>
        <taxon>Pezizomycotina</taxon>
        <taxon>Sordariomycetes</taxon>
        <taxon>Xylariomycetidae</taxon>
        <taxon>Xylariales</taxon>
        <taxon>Microdochiaceae</taxon>
        <taxon>Microdochium</taxon>
    </lineage>
</organism>
<keyword evidence="3" id="KW-1185">Reference proteome</keyword>
<dbReference type="Proteomes" id="UP000070501">
    <property type="component" value="Unassembled WGS sequence"/>
</dbReference>
<dbReference type="InParanoid" id="A0A136IW69"/>
<protein>
    <submittedName>
        <fullName evidence="2">Uncharacterized protein</fullName>
    </submittedName>
</protein>
<dbReference type="EMBL" id="KQ964256">
    <property type="protein sequence ID" value="KXJ89138.1"/>
    <property type="molecule type" value="Genomic_DNA"/>
</dbReference>